<keyword evidence="4" id="KW-1185">Reference proteome</keyword>
<feature type="region of interest" description="Disordered" evidence="1">
    <location>
        <begin position="1"/>
        <end position="68"/>
    </location>
</feature>
<evidence type="ECO:0000313" key="4">
    <source>
        <dbReference type="Proteomes" id="UP000008827"/>
    </source>
</evidence>
<reference evidence="2" key="3">
    <citation type="submission" date="2018-07" db="EMBL/GenBank/DDBJ databases">
        <title>WGS assembly of Glycine max.</title>
        <authorList>
            <person name="Schmutz J."/>
            <person name="Cannon S."/>
            <person name="Schlueter J."/>
            <person name="Ma J."/>
            <person name="Mitros T."/>
            <person name="Nelson W."/>
            <person name="Hyten D."/>
            <person name="Song Q."/>
            <person name="Thelen J."/>
            <person name="Cheng J."/>
            <person name="Xu D."/>
            <person name="Hellsten U."/>
            <person name="May G."/>
            <person name="Yu Y."/>
            <person name="Sakurai T."/>
            <person name="Umezawa T."/>
            <person name="Bhattacharyya M."/>
            <person name="Sandhu D."/>
            <person name="Valliyodan B."/>
            <person name="Lindquist E."/>
            <person name="Peto M."/>
            <person name="Grant D."/>
            <person name="Shu S."/>
            <person name="Goodstein D."/>
            <person name="Barry K."/>
            <person name="Futrell-Griggs M."/>
            <person name="Abernathy B."/>
            <person name="Du J."/>
            <person name="Tian Z."/>
            <person name="Zhu L."/>
            <person name="Gill N."/>
            <person name="Joshi T."/>
            <person name="Libault M."/>
            <person name="Sethuraman A."/>
            <person name="Zhang X."/>
            <person name="Shinozaki K."/>
            <person name="Nguyen H."/>
            <person name="Wing R."/>
            <person name="Cregan P."/>
            <person name="Specht J."/>
            <person name="Grimwood J."/>
            <person name="Rokhsar D."/>
            <person name="Stacey G."/>
            <person name="Shoemaker R."/>
            <person name="Jackson S."/>
        </authorList>
    </citation>
    <scope>NUCLEOTIDE SEQUENCE</scope>
    <source>
        <tissue evidence="2">Callus</tissue>
    </source>
</reference>
<dbReference type="Gramene" id="KRH36135">
    <property type="protein sequence ID" value="KRH36135"/>
    <property type="gene ID" value="GLYMA_10G285600"/>
</dbReference>
<evidence type="ECO:0000313" key="2">
    <source>
        <dbReference type="EMBL" id="KRH36135.1"/>
    </source>
</evidence>
<dbReference type="AlphaFoldDB" id="A0A0R0I0M4"/>
<proteinExistence type="predicted"/>
<dbReference type="Proteomes" id="UP000008827">
    <property type="component" value="Chromosome 10"/>
</dbReference>
<evidence type="ECO:0000256" key="1">
    <source>
        <dbReference type="SAM" id="MobiDB-lite"/>
    </source>
</evidence>
<evidence type="ECO:0000313" key="3">
    <source>
        <dbReference type="EnsemblPlants" id="KRH36135"/>
    </source>
</evidence>
<dbReference type="EMBL" id="CM000843">
    <property type="protein sequence ID" value="KRH36135.1"/>
    <property type="molecule type" value="Genomic_DNA"/>
</dbReference>
<dbReference type="EnsemblPlants" id="KRH36135">
    <property type="protein sequence ID" value="KRH36135"/>
    <property type="gene ID" value="GLYMA_10G285600"/>
</dbReference>
<protein>
    <submittedName>
        <fullName evidence="2 3">Uncharacterized protein</fullName>
    </submittedName>
</protein>
<reference evidence="2 3" key="1">
    <citation type="journal article" date="2010" name="Nature">
        <title>Genome sequence of the palaeopolyploid soybean.</title>
        <authorList>
            <person name="Schmutz J."/>
            <person name="Cannon S.B."/>
            <person name="Schlueter J."/>
            <person name="Ma J."/>
            <person name="Mitros T."/>
            <person name="Nelson W."/>
            <person name="Hyten D.L."/>
            <person name="Song Q."/>
            <person name="Thelen J.J."/>
            <person name="Cheng J."/>
            <person name="Xu D."/>
            <person name="Hellsten U."/>
            <person name="May G.D."/>
            <person name="Yu Y."/>
            <person name="Sakurai T."/>
            <person name="Umezawa T."/>
            <person name="Bhattacharyya M.K."/>
            <person name="Sandhu D."/>
            <person name="Valliyodan B."/>
            <person name="Lindquist E."/>
            <person name="Peto M."/>
            <person name="Grant D."/>
            <person name="Shu S."/>
            <person name="Goodstein D."/>
            <person name="Barry K."/>
            <person name="Futrell-Griggs M."/>
            <person name="Abernathy B."/>
            <person name="Du J."/>
            <person name="Tian Z."/>
            <person name="Zhu L."/>
            <person name="Gill N."/>
            <person name="Joshi T."/>
            <person name="Libault M."/>
            <person name="Sethuraman A."/>
            <person name="Zhang X.-C."/>
            <person name="Shinozaki K."/>
            <person name="Nguyen H.T."/>
            <person name="Wing R.A."/>
            <person name="Cregan P."/>
            <person name="Specht J."/>
            <person name="Grimwood J."/>
            <person name="Rokhsar D."/>
            <person name="Stacey G."/>
            <person name="Shoemaker R.C."/>
            <person name="Jackson S.A."/>
        </authorList>
    </citation>
    <scope>NUCLEOTIDE SEQUENCE</scope>
    <source>
        <strain evidence="3">cv. Williams 82</strain>
        <tissue evidence="2">Callus</tissue>
    </source>
</reference>
<dbReference type="STRING" id="3847.A0A0R0I0M4"/>
<accession>A0A0R0I0M4</accession>
<gene>
    <name evidence="2" type="ORF">GLYMA_10G285600</name>
</gene>
<sequence length="161" mass="19093">MATEGEARDEPIPKSKSDRKTEAIGETRRDRDREIERDRDWERDRDRDRDRTKSRDRDRRRDSDKAERAKDSGVFVVLDAGHSEKVKTPFLAWYESVLKWHSIFLPNTFQFYRSGFPCFLLLVKGERSTLTLFRRVITRCTRFGVHDTCQSRSTDQALHVL</sequence>
<dbReference type="InParanoid" id="A0A0R0I0M4"/>
<name>A0A0R0I0M4_SOYBN</name>
<reference evidence="3" key="2">
    <citation type="submission" date="2018-02" db="UniProtKB">
        <authorList>
            <consortium name="EnsemblPlants"/>
        </authorList>
    </citation>
    <scope>IDENTIFICATION</scope>
    <source>
        <strain evidence="3">Williams 82</strain>
    </source>
</reference>
<organism evidence="2">
    <name type="scientific">Glycine max</name>
    <name type="common">Soybean</name>
    <name type="synonym">Glycine hispida</name>
    <dbReference type="NCBI Taxonomy" id="3847"/>
    <lineage>
        <taxon>Eukaryota</taxon>
        <taxon>Viridiplantae</taxon>
        <taxon>Streptophyta</taxon>
        <taxon>Embryophyta</taxon>
        <taxon>Tracheophyta</taxon>
        <taxon>Spermatophyta</taxon>
        <taxon>Magnoliopsida</taxon>
        <taxon>eudicotyledons</taxon>
        <taxon>Gunneridae</taxon>
        <taxon>Pentapetalae</taxon>
        <taxon>rosids</taxon>
        <taxon>fabids</taxon>
        <taxon>Fabales</taxon>
        <taxon>Fabaceae</taxon>
        <taxon>Papilionoideae</taxon>
        <taxon>50 kb inversion clade</taxon>
        <taxon>NPAAA clade</taxon>
        <taxon>indigoferoid/millettioid clade</taxon>
        <taxon>Phaseoleae</taxon>
        <taxon>Glycine</taxon>
        <taxon>Glycine subgen. Soja</taxon>
    </lineage>
</organism>
<dbReference type="PaxDb" id="3847-GLYMA10G43175.2"/>